<evidence type="ECO:0000256" key="2">
    <source>
        <dbReference type="ARBA" id="ARBA00012274"/>
    </source>
</evidence>
<evidence type="ECO:0000256" key="3">
    <source>
        <dbReference type="ARBA" id="ARBA00022634"/>
    </source>
</evidence>
<protein>
    <recommendedName>
        <fullName evidence="2">ribonucleoside-diphosphate reductase</fullName>
        <ecNumber evidence="2">1.17.4.1</ecNumber>
    </recommendedName>
</protein>
<sequence>MDYKPSGVCSRLIHVELDGDKIANVEFVGGCAGNTAGISSLVKGMDAHEVIKRLEGTTCGARPTSCPDQLSKALKQALGE</sequence>
<name>A0A174ANP1_9FIRM</name>
<reference evidence="8" key="2">
    <citation type="journal article" date="2020" name="Cell Host Microbe">
        <title>Functional and Genomic Variation between Human-Derived Isolates of Lachnospiraceae Reveals Inter- and Intra-Species Diversity.</title>
        <authorList>
            <person name="Sorbara M.T."/>
            <person name="Littmann E.R."/>
            <person name="Fontana E."/>
            <person name="Moody T.U."/>
            <person name="Kohout C.E."/>
            <person name="Gjonbalaj M."/>
            <person name="Eaton V."/>
            <person name="Seok R."/>
            <person name="Leiner I.M."/>
            <person name="Pamer E.G."/>
        </authorList>
    </citation>
    <scope>NUCLEOTIDE SEQUENCE</scope>
    <source>
        <strain evidence="8">MSK.10.16</strain>
    </source>
</reference>
<keyword evidence="4" id="KW-0547">Nucleotide-binding</keyword>
<reference evidence="7 9" key="1">
    <citation type="submission" date="2015-09" db="EMBL/GenBank/DDBJ databases">
        <authorList>
            <consortium name="Pathogen Informatics"/>
        </authorList>
    </citation>
    <scope>NUCLEOTIDE SEQUENCE [LARGE SCALE GENOMIC DNA]</scope>
    <source>
        <strain evidence="7 9">2789STDY5608851</strain>
    </source>
</reference>
<comment type="similarity">
    <text evidence="1">Belongs to the ribonucleoside diphosphate reductase class-2 family.</text>
</comment>
<evidence type="ECO:0000313" key="8">
    <source>
        <dbReference type="EMBL" id="NSE57418.1"/>
    </source>
</evidence>
<dbReference type="Proteomes" id="UP000095380">
    <property type="component" value="Unassembled WGS sequence"/>
</dbReference>
<evidence type="ECO:0000256" key="5">
    <source>
        <dbReference type="ARBA" id="ARBA00047754"/>
    </source>
</evidence>
<dbReference type="EC" id="1.17.4.1" evidence="2"/>
<evidence type="ECO:0000259" key="6">
    <source>
        <dbReference type="Pfam" id="PF12637"/>
    </source>
</evidence>
<evidence type="ECO:0000313" key="7">
    <source>
        <dbReference type="EMBL" id="CUN89843.1"/>
    </source>
</evidence>
<dbReference type="InterPro" id="IPR023806">
    <property type="entry name" value="CHP03905"/>
</dbReference>
<dbReference type="NCBIfam" id="TIGR03905">
    <property type="entry name" value="TIGR03905_4_Cys"/>
    <property type="match status" value="1"/>
</dbReference>
<dbReference type="InterPro" id="IPR024434">
    <property type="entry name" value="TSCPD_dom"/>
</dbReference>
<comment type="catalytic activity">
    <reaction evidence="5">
        <text>a 2'-deoxyribonucleoside 5'-diphosphate + [thioredoxin]-disulfide + H2O = a ribonucleoside 5'-diphosphate + [thioredoxin]-dithiol</text>
        <dbReference type="Rhea" id="RHEA:23252"/>
        <dbReference type="Rhea" id="RHEA-COMP:10698"/>
        <dbReference type="Rhea" id="RHEA-COMP:10700"/>
        <dbReference type="ChEBI" id="CHEBI:15377"/>
        <dbReference type="ChEBI" id="CHEBI:29950"/>
        <dbReference type="ChEBI" id="CHEBI:50058"/>
        <dbReference type="ChEBI" id="CHEBI:57930"/>
        <dbReference type="ChEBI" id="CHEBI:73316"/>
        <dbReference type="EC" id="1.17.4.1"/>
    </reaction>
</comment>
<proteinExistence type="inferred from homology"/>
<dbReference type="GO" id="GO:0004748">
    <property type="term" value="F:ribonucleoside-diphosphate reductase activity, thioredoxin disulfide as acceptor"/>
    <property type="evidence" value="ECO:0007669"/>
    <property type="project" value="UniProtKB-EC"/>
</dbReference>
<evidence type="ECO:0000313" key="9">
    <source>
        <dbReference type="Proteomes" id="UP000095380"/>
    </source>
</evidence>
<dbReference type="Proteomes" id="UP000724058">
    <property type="component" value="Unassembled WGS sequence"/>
</dbReference>
<dbReference type="Pfam" id="PF12637">
    <property type="entry name" value="TSCPD"/>
    <property type="match status" value="1"/>
</dbReference>
<dbReference type="GO" id="GO:0000166">
    <property type="term" value="F:nucleotide binding"/>
    <property type="evidence" value="ECO:0007669"/>
    <property type="project" value="UniProtKB-KW"/>
</dbReference>
<feature type="domain" description="TSCPD" evidence="6">
    <location>
        <begin position="3"/>
        <end position="78"/>
    </location>
</feature>
<dbReference type="AlphaFoldDB" id="A0A174ANP1"/>
<evidence type="ECO:0000256" key="4">
    <source>
        <dbReference type="ARBA" id="ARBA00022741"/>
    </source>
</evidence>
<accession>A0A174ANP1</accession>
<dbReference type="EMBL" id="CYYM01000004">
    <property type="protein sequence ID" value="CUN89843.1"/>
    <property type="molecule type" value="Genomic_DNA"/>
</dbReference>
<dbReference type="EMBL" id="JAAIOD010000004">
    <property type="protein sequence ID" value="NSE57418.1"/>
    <property type="molecule type" value="Genomic_DNA"/>
</dbReference>
<organism evidence="7 9">
    <name type="scientific">Dorea longicatena</name>
    <dbReference type="NCBI Taxonomy" id="88431"/>
    <lineage>
        <taxon>Bacteria</taxon>
        <taxon>Bacillati</taxon>
        <taxon>Bacillota</taxon>
        <taxon>Clostridia</taxon>
        <taxon>Lachnospirales</taxon>
        <taxon>Lachnospiraceae</taxon>
        <taxon>Dorea</taxon>
    </lineage>
</organism>
<dbReference type="RefSeq" id="WP_055194294.1">
    <property type="nucleotide sequence ID" value="NZ_CYYM01000004.1"/>
</dbReference>
<gene>
    <name evidence="7" type="ORF">ERS852408_01121</name>
    <name evidence="8" type="ORF">G4332_04655</name>
</gene>
<keyword evidence="3" id="KW-0237">DNA synthesis</keyword>
<evidence type="ECO:0000256" key="1">
    <source>
        <dbReference type="ARBA" id="ARBA00007405"/>
    </source>
</evidence>
<reference evidence="8" key="3">
    <citation type="submission" date="2020-02" db="EMBL/GenBank/DDBJ databases">
        <authorList>
            <person name="Littmann E."/>
            <person name="Sorbara M."/>
        </authorList>
    </citation>
    <scope>NUCLEOTIDE SEQUENCE</scope>
    <source>
        <strain evidence="8">MSK.10.16</strain>
    </source>
</reference>
<dbReference type="GO" id="GO:0071897">
    <property type="term" value="P:DNA biosynthetic process"/>
    <property type="evidence" value="ECO:0007669"/>
    <property type="project" value="UniProtKB-KW"/>
</dbReference>